<evidence type="ECO:0000256" key="11">
    <source>
        <dbReference type="PIRNR" id="PIRNR000804"/>
    </source>
</evidence>
<keyword evidence="8 11" id="KW-0235">DNA replication</keyword>
<dbReference type="InterPro" id="IPR046938">
    <property type="entry name" value="DNA_clamp_sf"/>
</dbReference>
<dbReference type="Pfam" id="PF02767">
    <property type="entry name" value="DNA_pol3_beta_2"/>
    <property type="match status" value="1"/>
</dbReference>
<dbReference type="Gene3D" id="3.10.150.10">
    <property type="entry name" value="DNA Polymerase III, subunit A, domain 2"/>
    <property type="match status" value="1"/>
</dbReference>
<keyword evidence="7 11" id="KW-0548">Nucleotidyltransferase</keyword>
<evidence type="ECO:0000313" key="16">
    <source>
        <dbReference type="Proteomes" id="UP000289726"/>
    </source>
</evidence>
<comment type="subcellular location">
    <subcellularLocation>
        <location evidence="2 11">Cytoplasm</location>
    </subcellularLocation>
</comment>
<sequence length="378" mass="43971">MYLEINKDIFLEQLLKIQKILPQKNFFPIFNALKIQTQENNLILEANNGNIAIKIEIKDESLKIKKQGKIACLGRYFIEIIKKISDSLIKITVMENNFLVIKTSFCEYKLKLMDVCDFLELDFSFQKLDSFQIETHFLKNMIKEINISTSKNEKRPILMGLNLIYQNNLLKACATDSFRMSQKKINLDIEYHNFNIVIPNKSLEELSKILEHCQSKYLKIYSDTQKIFLEIDNLWFQTSLLEGNYPQIQEIKLTNFLFSIHLNKDDLMKALERVSLLFSKEQINTNVIKFILTKQNSIEISSSSESLGTALEKIIPLKVSANSFQIAFNAKYLEDVLKVLSVKEVVFYFDNPLKPFIITTLEKDSSIHLILPIPLEND</sequence>
<evidence type="ECO:0000256" key="4">
    <source>
        <dbReference type="ARBA" id="ARBA00011400"/>
    </source>
</evidence>
<evidence type="ECO:0000256" key="5">
    <source>
        <dbReference type="ARBA" id="ARBA00022490"/>
    </source>
</evidence>
<evidence type="ECO:0000313" key="15">
    <source>
        <dbReference type="EMBL" id="QBF23624.1"/>
    </source>
</evidence>
<dbReference type="GO" id="GO:0006271">
    <property type="term" value="P:DNA strand elongation involved in DNA replication"/>
    <property type="evidence" value="ECO:0007669"/>
    <property type="project" value="TreeGrafter"/>
</dbReference>
<keyword evidence="10" id="KW-0238">DNA-binding</keyword>
<dbReference type="PIRSF" id="PIRSF000804">
    <property type="entry name" value="DNA_pol_III_b"/>
    <property type="match status" value="1"/>
</dbReference>
<evidence type="ECO:0000256" key="1">
    <source>
        <dbReference type="ARBA" id="ARBA00002266"/>
    </source>
</evidence>
<dbReference type="Pfam" id="PF02768">
    <property type="entry name" value="DNA_pol3_beta_3"/>
    <property type="match status" value="1"/>
</dbReference>
<dbReference type="NCBIfam" id="TIGR00663">
    <property type="entry name" value="dnan"/>
    <property type="match status" value="1"/>
</dbReference>
<keyword evidence="6 11" id="KW-0808">Transferase</keyword>
<evidence type="ECO:0000256" key="9">
    <source>
        <dbReference type="ARBA" id="ARBA00022932"/>
    </source>
</evidence>
<dbReference type="SMART" id="SM00480">
    <property type="entry name" value="POL3Bc"/>
    <property type="match status" value="1"/>
</dbReference>
<evidence type="ECO:0000256" key="6">
    <source>
        <dbReference type="ARBA" id="ARBA00022679"/>
    </source>
</evidence>
<name>A0A4P6M9Y7_9MOLU</name>
<comment type="subunit">
    <text evidence="4">Forms a ring-shaped head-to-tail homodimer around DNA which binds and tethers DNA polymerases and other proteins to the DNA. The DNA replisome complex has a single clamp-loading complex (3 tau and 1 each of delta, delta', psi and chi subunits) which binds 3 Pol III cores (1 core on the leading strand and 2 on the lagging strand) each with a beta sliding clamp dimer. Additional proteins in the replisome are other copies of gamma, psi and chi, Ssb, DNA helicase and RNA primase.</text>
</comment>
<dbReference type="PANTHER" id="PTHR30478:SF0">
    <property type="entry name" value="BETA SLIDING CLAMP"/>
    <property type="match status" value="1"/>
</dbReference>
<feature type="domain" description="DNA polymerase III beta sliding clamp C-terminal" evidence="14">
    <location>
        <begin position="260"/>
        <end position="373"/>
    </location>
</feature>
<evidence type="ECO:0000256" key="7">
    <source>
        <dbReference type="ARBA" id="ARBA00022695"/>
    </source>
</evidence>
<proteinExistence type="inferred from homology"/>
<dbReference type="Pfam" id="PF00712">
    <property type="entry name" value="DNA_pol3_beta"/>
    <property type="match status" value="1"/>
</dbReference>
<dbReference type="EMBL" id="CP035949">
    <property type="protein sequence ID" value="QBF23624.1"/>
    <property type="molecule type" value="Genomic_DNA"/>
</dbReference>
<evidence type="ECO:0000256" key="10">
    <source>
        <dbReference type="ARBA" id="ARBA00023125"/>
    </source>
</evidence>
<evidence type="ECO:0000259" key="12">
    <source>
        <dbReference type="Pfam" id="PF00712"/>
    </source>
</evidence>
<dbReference type="Gene3D" id="3.70.10.10">
    <property type="match status" value="1"/>
</dbReference>
<dbReference type="InterPro" id="IPR022634">
    <property type="entry name" value="DNA_polIII_beta_N"/>
</dbReference>
<comment type="similarity">
    <text evidence="3 11">Belongs to the beta sliding clamp family.</text>
</comment>
<dbReference type="GO" id="GO:0003887">
    <property type="term" value="F:DNA-directed DNA polymerase activity"/>
    <property type="evidence" value="ECO:0007669"/>
    <property type="project" value="UniProtKB-UniRule"/>
</dbReference>
<dbReference type="SUPFAM" id="SSF55979">
    <property type="entry name" value="DNA clamp"/>
    <property type="match status" value="3"/>
</dbReference>
<dbReference type="PANTHER" id="PTHR30478">
    <property type="entry name" value="DNA POLYMERASE III SUBUNIT BETA"/>
    <property type="match status" value="1"/>
</dbReference>
<dbReference type="RefSeq" id="WP_130427244.1">
    <property type="nucleotide sequence ID" value="NZ_CP035949.1"/>
</dbReference>
<keyword evidence="9 11" id="KW-0239">DNA-directed DNA polymerase</keyword>
<feature type="domain" description="DNA polymerase III beta sliding clamp central" evidence="13">
    <location>
        <begin position="132"/>
        <end position="247"/>
    </location>
</feature>
<gene>
    <name evidence="15" type="ORF">EXT02_00010</name>
</gene>
<dbReference type="InterPro" id="IPR022635">
    <property type="entry name" value="DNA_polIII_beta_C"/>
</dbReference>
<dbReference type="InterPro" id="IPR022637">
    <property type="entry name" value="DNA_polIII_beta_cen"/>
</dbReference>
<comment type="function">
    <text evidence="1 11">Confers DNA tethering and processivity to DNA polymerases and other proteins. Acts as a clamp, forming a ring around DNA (a reaction catalyzed by the clamp-loading complex) which diffuses in an ATP-independent manner freely and bidirectionally along dsDNA. Initially characterized for its ability to contact the catalytic subunit of DNA polymerase III (Pol III), a complex, multichain enzyme responsible for most of the replicative synthesis in bacteria; Pol III exhibits 3'-5' exonuclease proofreading activity. The beta chain is required for initiation of replication as well as for processivity of DNA replication.</text>
</comment>
<evidence type="ECO:0000256" key="3">
    <source>
        <dbReference type="ARBA" id="ARBA00010752"/>
    </source>
</evidence>
<feature type="domain" description="DNA polymerase III beta sliding clamp N-terminal" evidence="12">
    <location>
        <begin position="1"/>
        <end position="120"/>
    </location>
</feature>
<dbReference type="InterPro" id="IPR001001">
    <property type="entry name" value="DNA_polIII_beta"/>
</dbReference>
<organism evidence="15 16">
    <name type="scientific">'Catharanthus roseus' aster yellows phytoplasma</name>
    <dbReference type="NCBI Taxonomy" id="1193712"/>
    <lineage>
        <taxon>Bacteria</taxon>
        <taxon>Bacillati</taxon>
        <taxon>Mycoplasmatota</taxon>
        <taxon>Mollicutes</taxon>
        <taxon>Acholeplasmatales</taxon>
        <taxon>Acholeplasmataceae</taxon>
        <taxon>Candidatus Phytoplasma</taxon>
        <taxon>16SrI (Aster yellows group)</taxon>
    </lineage>
</organism>
<evidence type="ECO:0000259" key="14">
    <source>
        <dbReference type="Pfam" id="PF02768"/>
    </source>
</evidence>
<accession>A0A4P6M9Y7</accession>
<evidence type="ECO:0000256" key="8">
    <source>
        <dbReference type="ARBA" id="ARBA00022705"/>
    </source>
</evidence>
<keyword evidence="16" id="KW-1185">Reference proteome</keyword>
<dbReference type="Proteomes" id="UP000289726">
    <property type="component" value="Chromosome"/>
</dbReference>
<protein>
    <recommendedName>
        <fullName evidence="11">Beta sliding clamp</fullName>
    </recommendedName>
</protein>
<dbReference type="CDD" id="cd00140">
    <property type="entry name" value="beta_clamp"/>
    <property type="match status" value="1"/>
</dbReference>
<dbReference type="GO" id="GO:0008408">
    <property type="term" value="F:3'-5' exonuclease activity"/>
    <property type="evidence" value="ECO:0007669"/>
    <property type="project" value="InterPro"/>
</dbReference>
<dbReference type="GO" id="GO:0003677">
    <property type="term" value="F:DNA binding"/>
    <property type="evidence" value="ECO:0007669"/>
    <property type="project" value="UniProtKB-UniRule"/>
</dbReference>
<dbReference type="AlphaFoldDB" id="A0A4P6M9Y7"/>
<reference evidence="15 16" key="1">
    <citation type="submission" date="2019-02" db="EMBL/GenBank/DDBJ databases">
        <title>Draft Genome Sequence of Maize Bushy Stunt-like Phytoplasma group 16SrI-B (Aster yellows) in South Africa.</title>
        <authorList>
            <person name="Coetzee B."/>
            <person name="Douglas-Smit N."/>
            <person name="Maree H.J."/>
            <person name="Burger J.T."/>
            <person name="Kruger K."/>
            <person name="Pietersen G."/>
        </authorList>
    </citation>
    <scope>NUCLEOTIDE SEQUENCE [LARGE SCALE GENOMIC DNA]</scope>
    <source>
        <strain evidence="15 16">De Villa</strain>
    </source>
</reference>
<evidence type="ECO:0000256" key="2">
    <source>
        <dbReference type="ARBA" id="ARBA00004496"/>
    </source>
</evidence>
<evidence type="ECO:0000259" key="13">
    <source>
        <dbReference type="Pfam" id="PF02767"/>
    </source>
</evidence>
<dbReference type="GO" id="GO:0005737">
    <property type="term" value="C:cytoplasm"/>
    <property type="evidence" value="ECO:0007669"/>
    <property type="project" value="UniProtKB-SubCell"/>
</dbReference>
<keyword evidence="5 11" id="KW-0963">Cytoplasm</keyword>
<dbReference type="GO" id="GO:0009360">
    <property type="term" value="C:DNA polymerase III complex"/>
    <property type="evidence" value="ECO:0007669"/>
    <property type="project" value="InterPro"/>
</dbReference>